<evidence type="ECO:0000256" key="1">
    <source>
        <dbReference type="ARBA" id="ARBA00022448"/>
    </source>
</evidence>
<dbReference type="EMBL" id="LVHF01000012">
    <property type="protein sequence ID" value="OAN18099.1"/>
    <property type="molecule type" value="Genomic_DNA"/>
</dbReference>
<keyword evidence="1 8" id="KW-0813">Transport</keyword>
<evidence type="ECO:0000313" key="10">
    <source>
        <dbReference type="EMBL" id="OAN18099.1"/>
    </source>
</evidence>
<evidence type="ECO:0000256" key="7">
    <source>
        <dbReference type="ARBA" id="ARBA00023136"/>
    </source>
</evidence>
<dbReference type="STRING" id="858640.A3K86_04075"/>
<dbReference type="GO" id="GO:0016887">
    <property type="term" value="F:ATP hydrolysis activity"/>
    <property type="evidence" value="ECO:0007669"/>
    <property type="project" value="InterPro"/>
</dbReference>
<comment type="subunit">
    <text evidence="8">The complex is composed of two ATP-binding proteins (BtuD), two transmembrane proteins (BtuC) and a solute-binding protein (BtuF).</text>
</comment>
<evidence type="ECO:0000256" key="3">
    <source>
        <dbReference type="ARBA" id="ARBA00022519"/>
    </source>
</evidence>
<keyword evidence="5 8" id="KW-0067">ATP-binding</keyword>
<dbReference type="SMART" id="SM00382">
    <property type="entry name" value="AAA"/>
    <property type="match status" value="1"/>
</dbReference>
<sequence>MTVLTVKNLAMPPRLLPVSFALQQGEILHLIGPNGSGKSTAISLLSGLFQADGDIDFLDKALTSYDYPSLAQRRCYLSQQERPAFSVAVFHYLTLATSAMPGVNQVELQSAVDQICQALSISDKLSRNIQQLSGGEWQRVRLAAACLQVWPTLNPDASLLLLDEPAAALDIGQEAAMYRLVREIAAQGIAVVMVNHDLNRTLSEADKVILLNNGSCVAKGLPDEVMNAVLLSEVFATRVERRDIDGQACLLFRD</sequence>
<dbReference type="NCBIfam" id="NF002981">
    <property type="entry name" value="PRK03695.1"/>
    <property type="match status" value="1"/>
</dbReference>
<dbReference type="InterPro" id="IPR003439">
    <property type="entry name" value="ABC_transporter-like_ATP-bd"/>
</dbReference>
<evidence type="ECO:0000313" key="11">
    <source>
        <dbReference type="Proteomes" id="UP000078503"/>
    </source>
</evidence>
<comment type="function">
    <text evidence="8">Part of the ABC transporter complex BtuCDF involved in vitamin B12 import. Responsible for energy coupling to the transport system.</text>
</comment>
<dbReference type="InterPro" id="IPR003593">
    <property type="entry name" value="AAA+_ATPase"/>
</dbReference>
<dbReference type="CDD" id="cd03214">
    <property type="entry name" value="ABC_Iron-Siderophores_B12_Hemin"/>
    <property type="match status" value="1"/>
</dbReference>
<reference evidence="10 11" key="1">
    <citation type="submission" date="2016-03" db="EMBL/GenBank/DDBJ databases">
        <title>Photobacterium proteolyticum sp. nov. a protease producing bacterium isolated from ocean sediments of Laizhou Bay.</title>
        <authorList>
            <person name="Li Y."/>
        </authorList>
    </citation>
    <scope>NUCLEOTIDE SEQUENCE [LARGE SCALE GENOMIC DNA]</scope>
    <source>
        <strain evidence="10 11">R-40508</strain>
    </source>
</reference>
<dbReference type="InterPro" id="IPR050153">
    <property type="entry name" value="Metal_Ion_Import_ABC"/>
</dbReference>
<comment type="caution">
    <text evidence="10">The sequence shown here is derived from an EMBL/GenBank/DDBJ whole genome shotgun (WGS) entry which is preliminary data.</text>
</comment>
<comment type="subcellular location">
    <subcellularLocation>
        <location evidence="8">Cell membrane</location>
        <topology evidence="8">Peripheral membrane protein</topology>
    </subcellularLocation>
</comment>
<dbReference type="InterPro" id="IPR023693">
    <property type="entry name" value="ABC_transptr_BtuD"/>
</dbReference>
<feature type="domain" description="ABC transporter" evidence="9">
    <location>
        <begin position="4"/>
        <end position="238"/>
    </location>
</feature>
<comment type="catalytic activity">
    <reaction evidence="8">
        <text>an R-cob(III)alamin(out) + ATP + H2O = an R-cob(III)alamin(in) + ADP + phosphate + H(+)</text>
        <dbReference type="Rhea" id="RHEA:17873"/>
        <dbReference type="ChEBI" id="CHEBI:15377"/>
        <dbReference type="ChEBI" id="CHEBI:15378"/>
        <dbReference type="ChEBI" id="CHEBI:30616"/>
        <dbReference type="ChEBI" id="CHEBI:43474"/>
        <dbReference type="ChEBI" id="CHEBI:140785"/>
        <dbReference type="ChEBI" id="CHEBI:456216"/>
        <dbReference type="EC" id="7.6.2.8"/>
    </reaction>
</comment>
<keyword evidence="3" id="KW-0997">Cell inner membrane</keyword>
<keyword evidence="2 8" id="KW-1003">Cell membrane</keyword>
<keyword evidence="4 8" id="KW-0547">Nucleotide-binding</keyword>
<organism evidence="10 11">
    <name type="scientific">Photobacterium jeanii</name>
    <dbReference type="NCBI Taxonomy" id="858640"/>
    <lineage>
        <taxon>Bacteria</taxon>
        <taxon>Pseudomonadati</taxon>
        <taxon>Pseudomonadota</taxon>
        <taxon>Gammaproteobacteria</taxon>
        <taxon>Vibrionales</taxon>
        <taxon>Vibrionaceae</taxon>
        <taxon>Photobacterium</taxon>
    </lineage>
</organism>
<comment type="similarity">
    <text evidence="8">Belongs to the ABC transporter superfamily. Vitamin B12 importer (TC 3.A.1.13.1) family.</text>
</comment>
<gene>
    <name evidence="8" type="primary">btuD</name>
    <name evidence="10" type="ORF">A3K86_04075</name>
</gene>
<feature type="binding site" evidence="8">
    <location>
        <begin position="32"/>
        <end position="39"/>
    </location>
    <ligand>
        <name>ATP</name>
        <dbReference type="ChEBI" id="CHEBI:30616"/>
    </ligand>
</feature>
<evidence type="ECO:0000256" key="5">
    <source>
        <dbReference type="ARBA" id="ARBA00022840"/>
    </source>
</evidence>
<evidence type="ECO:0000256" key="8">
    <source>
        <dbReference type="HAMAP-Rule" id="MF_01005"/>
    </source>
</evidence>
<keyword evidence="11" id="KW-1185">Reference proteome</keyword>
<dbReference type="Gene3D" id="3.40.50.300">
    <property type="entry name" value="P-loop containing nucleotide triphosphate hydrolases"/>
    <property type="match status" value="1"/>
</dbReference>
<name>A0A178KL89_9GAMM</name>
<evidence type="ECO:0000256" key="6">
    <source>
        <dbReference type="ARBA" id="ARBA00022967"/>
    </source>
</evidence>
<dbReference type="RefSeq" id="WP_068328109.1">
    <property type="nucleotide sequence ID" value="NZ_LVHF01000012.1"/>
</dbReference>
<dbReference type="PANTHER" id="PTHR42734">
    <property type="entry name" value="METAL TRANSPORT SYSTEM ATP-BINDING PROTEIN TM_0124-RELATED"/>
    <property type="match status" value="1"/>
</dbReference>
<dbReference type="PROSITE" id="PS50893">
    <property type="entry name" value="ABC_TRANSPORTER_2"/>
    <property type="match status" value="1"/>
</dbReference>
<dbReference type="InterPro" id="IPR027417">
    <property type="entry name" value="P-loop_NTPase"/>
</dbReference>
<dbReference type="FunFam" id="3.40.50.300:FF:000462">
    <property type="entry name" value="Vitamin B12 import ATP-binding protein BtuD"/>
    <property type="match status" value="1"/>
</dbReference>
<dbReference type="EC" id="7.6.2.8" evidence="8"/>
<dbReference type="OrthoDB" id="5292475at2"/>
<dbReference type="Pfam" id="PF00005">
    <property type="entry name" value="ABC_tran"/>
    <property type="match status" value="1"/>
</dbReference>
<dbReference type="Proteomes" id="UP000078503">
    <property type="component" value="Unassembled WGS sequence"/>
</dbReference>
<protein>
    <recommendedName>
        <fullName evidence="8">Vitamin B12 import ATP-binding protein BtuD</fullName>
        <ecNumber evidence="8">7.6.2.8</ecNumber>
    </recommendedName>
    <alternativeName>
        <fullName evidence="8">Vitamin B12-transporting ATPase</fullName>
    </alternativeName>
</protein>
<evidence type="ECO:0000256" key="2">
    <source>
        <dbReference type="ARBA" id="ARBA00022475"/>
    </source>
</evidence>
<evidence type="ECO:0000259" key="9">
    <source>
        <dbReference type="PROSITE" id="PS50893"/>
    </source>
</evidence>
<dbReference type="GO" id="GO:0015420">
    <property type="term" value="F:ABC-type vitamin B12 transporter activity"/>
    <property type="evidence" value="ECO:0007669"/>
    <property type="project" value="UniProtKB-UniRule"/>
</dbReference>
<accession>A0A178KL89</accession>
<dbReference type="AlphaFoldDB" id="A0A178KL89"/>
<evidence type="ECO:0000256" key="4">
    <source>
        <dbReference type="ARBA" id="ARBA00022741"/>
    </source>
</evidence>
<keyword evidence="6 8" id="KW-1278">Translocase</keyword>
<dbReference type="GO" id="GO:0005524">
    <property type="term" value="F:ATP binding"/>
    <property type="evidence" value="ECO:0007669"/>
    <property type="project" value="UniProtKB-KW"/>
</dbReference>
<dbReference type="SUPFAM" id="SSF52540">
    <property type="entry name" value="P-loop containing nucleoside triphosphate hydrolases"/>
    <property type="match status" value="1"/>
</dbReference>
<dbReference type="HAMAP" id="MF_01005">
    <property type="entry name" value="BtuD"/>
    <property type="match status" value="1"/>
</dbReference>
<keyword evidence="7 8" id="KW-0472">Membrane</keyword>
<dbReference type="GO" id="GO:0005886">
    <property type="term" value="C:plasma membrane"/>
    <property type="evidence" value="ECO:0007669"/>
    <property type="project" value="UniProtKB-SubCell"/>
</dbReference>
<dbReference type="PANTHER" id="PTHR42734:SF18">
    <property type="entry name" value="VITAMIN B12 IMPORT ATP-BINDING PROTEIN BTUD"/>
    <property type="match status" value="1"/>
</dbReference>
<proteinExistence type="inferred from homology"/>